<dbReference type="GO" id="GO:0016740">
    <property type="term" value="F:transferase activity"/>
    <property type="evidence" value="ECO:0007669"/>
    <property type="project" value="UniProtKB-KW"/>
</dbReference>
<sequence length="315" mass="35913">MKVPSNFPRISVIIPTLNGGSRFRELLEQLSLQTVTLYELLVVDSSSTDDTCRIAEEFGATVITIRRDAFDHGATRSMAAKQADGELLLFFTQDAVPVSHDLLQKLIDPLLHDSSVAISYGRQLPNSDASLFAKTLRMFNYPDKSVVRQFSDRARLGLKTAFVSNSCAAYRKSSLKQVNYFAENLIFGEDTCAAGRLLQKGFKIVYVAEAPVYHSHNYTLSQEFRRSFDIGVLHRVEHWLPETFGRAEGEGLKYIKFELTMILEQKKFHLLPLFFCRNLVKFIGYKSGNRYGTLPLWLVPHLSMNSNWWQKSVKR</sequence>
<dbReference type="InterPro" id="IPR001173">
    <property type="entry name" value="Glyco_trans_2-like"/>
</dbReference>
<dbReference type="CDD" id="cd00761">
    <property type="entry name" value="Glyco_tranf_GTA_type"/>
    <property type="match status" value="1"/>
</dbReference>
<gene>
    <name evidence="2" type="ordered locus">UWK_02483</name>
</gene>
<reference evidence="3" key="1">
    <citation type="journal article" date="2013" name="Stand. Genomic Sci.">
        <title>Complete genome sequence of Desulfocapsa sulfexigens, a marine deltaproteobacterium specialized in disproportionating inorganic sulfur compounds.</title>
        <authorList>
            <person name="Finster K.W."/>
            <person name="Kjeldsen K.U."/>
            <person name="Kube M."/>
            <person name="Reinhardt R."/>
            <person name="Mussmann M."/>
            <person name="Amann R."/>
            <person name="Schreiber L."/>
        </authorList>
    </citation>
    <scope>NUCLEOTIDE SEQUENCE [LARGE SCALE GENOMIC DNA]</scope>
    <source>
        <strain evidence="3">DSM 10523 / SB164P1</strain>
    </source>
</reference>
<keyword evidence="3" id="KW-1185">Reference proteome</keyword>
<evidence type="ECO:0000259" key="1">
    <source>
        <dbReference type="Pfam" id="PF00535"/>
    </source>
</evidence>
<accession>M1PHE1</accession>
<dbReference type="RefSeq" id="WP_015404706.1">
    <property type="nucleotide sequence ID" value="NC_020304.1"/>
</dbReference>
<dbReference type="PANTHER" id="PTHR43685">
    <property type="entry name" value="GLYCOSYLTRANSFERASE"/>
    <property type="match status" value="1"/>
</dbReference>
<dbReference type="PANTHER" id="PTHR43685:SF13">
    <property type="entry name" value="O ANTIGEN BIOSYNTHESIS RHAMNOSYLTRANSFERASE RFBN"/>
    <property type="match status" value="1"/>
</dbReference>
<dbReference type="InterPro" id="IPR050834">
    <property type="entry name" value="Glycosyltransf_2"/>
</dbReference>
<dbReference type="InterPro" id="IPR029044">
    <property type="entry name" value="Nucleotide-diphossugar_trans"/>
</dbReference>
<dbReference type="AlphaFoldDB" id="M1PHE1"/>
<proteinExistence type="predicted"/>
<dbReference type="Gene3D" id="3.90.550.10">
    <property type="entry name" value="Spore Coat Polysaccharide Biosynthesis Protein SpsA, Chain A"/>
    <property type="match status" value="1"/>
</dbReference>
<dbReference type="SUPFAM" id="SSF53448">
    <property type="entry name" value="Nucleotide-diphospho-sugar transferases"/>
    <property type="match status" value="1"/>
</dbReference>
<dbReference type="STRING" id="1167006.UWK_02483"/>
<feature type="domain" description="Glycosyltransferase 2-like" evidence="1">
    <location>
        <begin position="11"/>
        <end position="177"/>
    </location>
</feature>
<dbReference type="OrthoDB" id="9790005at2"/>
<protein>
    <submittedName>
        <fullName evidence="2">Putative glycosyltransferase</fullName>
    </submittedName>
</protein>
<organism evidence="2 3">
    <name type="scientific">Desulfocapsa sulfexigens (strain DSM 10523 / SB164P1)</name>
    <dbReference type="NCBI Taxonomy" id="1167006"/>
    <lineage>
        <taxon>Bacteria</taxon>
        <taxon>Pseudomonadati</taxon>
        <taxon>Thermodesulfobacteriota</taxon>
        <taxon>Desulfobulbia</taxon>
        <taxon>Desulfobulbales</taxon>
        <taxon>Desulfocapsaceae</taxon>
        <taxon>Desulfocapsa</taxon>
    </lineage>
</organism>
<evidence type="ECO:0000313" key="2">
    <source>
        <dbReference type="EMBL" id="AGF79020.1"/>
    </source>
</evidence>
<dbReference type="EMBL" id="CP003985">
    <property type="protein sequence ID" value="AGF79020.1"/>
    <property type="molecule type" value="Genomic_DNA"/>
</dbReference>
<dbReference type="HOGENOM" id="CLU_061778_0_1_7"/>
<dbReference type="eggNOG" id="COG1216">
    <property type="taxonomic scope" value="Bacteria"/>
</dbReference>
<name>M1PHE1_DESSD</name>
<evidence type="ECO:0000313" key="3">
    <source>
        <dbReference type="Proteomes" id="UP000011721"/>
    </source>
</evidence>
<dbReference type="GO" id="GO:0044010">
    <property type="term" value="P:single-species biofilm formation"/>
    <property type="evidence" value="ECO:0007669"/>
    <property type="project" value="TreeGrafter"/>
</dbReference>
<dbReference type="KEGG" id="dsf:UWK_02483"/>
<dbReference type="Proteomes" id="UP000011721">
    <property type="component" value="Chromosome"/>
</dbReference>
<dbReference type="Pfam" id="PF00535">
    <property type="entry name" value="Glycos_transf_2"/>
    <property type="match status" value="1"/>
</dbReference>
<keyword evidence="2" id="KW-0808">Transferase</keyword>